<evidence type="ECO:0000259" key="5">
    <source>
        <dbReference type="PROSITE" id="PS50932"/>
    </source>
</evidence>
<dbReference type="PROSITE" id="PS00356">
    <property type="entry name" value="HTH_LACI_1"/>
    <property type="match status" value="1"/>
</dbReference>
<dbReference type="GO" id="GO:0003700">
    <property type="term" value="F:DNA-binding transcription factor activity"/>
    <property type="evidence" value="ECO:0007669"/>
    <property type="project" value="TreeGrafter"/>
</dbReference>
<protein>
    <submittedName>
        <fullName evidence="6">HTH-type transcriptional repressor PurR</fullName>
    </submittedName>
</protein>
<name>A0A517RDM3_9PLAN</name>
<dbReference type="SUPFAM" id="SSF53822">
    <property type="entry name" value="Periplasmic binding protein-like I"/>
    <property type="match status" value="1"/>
</dbReference>
<dbReference type="EMBL" id="CP036269">
    <property type="protein sequence ID" value="QDT41977.1"/>
    <property type="molecule type" value="Genomic_DNA"/>
</dbReference>
<reference evidence="6 7" key="1">
    <citation type="submission" date="2019-02" db="EMBL/GenBank/DDBJ databases">
        <title>Deep-cultivation of Planctomycetes and their phenomic and genomic characterization uncovers novel biology.</title>
        <authorList>
            <person name="Wiegand S."/>
            <person name="Jogler M."/>
            <person name="Boedeker C."/>
            <person name="Pinto D."/>
            <person name="Vollmers J."/>
            <person name="Rivas-Marin E."/>
            <person name="Kohn T."/>
            <person name="Peeters S.H."/>
            <person name="Heuer A."/>
            <person name="Rast P."/>
            <person name="Oberbeckmann S."/>
            <person name="Bunk B."/>
            <person name="Jeske O."/>
            <person name="Meyerdierks A."/>
            <person name="Storesund J.E."/>
            <person name="Kallscheuer N."/>
            <person name="Luecker S."/>
            <person name="Lage O.M."/>
            <person name="Pohl T."/>
            <person name="Merkel B.J."/>
            <person name="Hornburger P."/>
            <person name="Mueller R.-W."/>
            <person name="Bruemmer F."/>
            <person name="Labrenz M."/>
            <person name="Spormann A.M."/>
            <person name="Op den Camp H."/>
            <person name="Overmann J."/>
            <person name="Amann R."/>
            <person name="Jetten M.S.M."/>
            <person name="Mascher T."/>
            <person name="Medema M.H."/>
            <person name="Devos D.P."/>
            <person name="Kaster A.-K."/>
            <person name="Ovreas L."/>
            <person name="Rohde M."/>
            <person name="Galperin M.Y."/>
            <person name="Jogler C."/>
        </authorList>
    </citation>
    <scope>NUCLEOTIDE SEQUENCE [LARGE SCALE GENOMIC DNA]</scope>
    <source>
        <strain evidence="6 7">Pan241w</strain>
    </source>
</reference>
<evidence type="ECO:0000256" key="3">
    <source>
        <dbReference type="ARBA" id="ARBA00023125"/>
    </source>
</evidence>
<evidence type="ECO:0000256" key="2">
    <source>
        <dbReference type="ARBA" id="ARBA00023015"/>
    </source>
</evidence>
<dbReference type="SMART" id="SM00354">
    <property type="entry name" value="HTH_LACI"/>
    <property type="match status" value="1"/>
</dbReference>
<dbReference type="PANTHER" id="PTHR30146">
    <property type="entry name" value="LACI-RELATED TRANSCRIPTIONAL REPRESSOR"/>
    <property type="match status" value="1"/>
</dbReference>
<evidence type="ECO:0000313" key="6">
    <source>
        <dbReference type="EMBL" id="QDT41977.1"/>
    </source>
</evidence>
<feature type="domain" description="HTH lacI-type" evidence="5">
    <location>
        <begin position="3"/>
        <end position="56"/>
    </location>
</feature>
<dbReference type="KEGG" id="gaz:Pan241w_20570"/>
<keyword evidence="1" id="KW-0678">Repressor</keyword>
<keyword evidence="7" id="KW-1185">Reference proteome</keyword>
<dbReference type="InterPro" id="IPR028082">
    <property type="entry name" value="Peripla_BP_I"/>
</dbReference>
<dbReference type="Gene3D" id="1.10.260.40">
    <property type="entry name" value="lambda repressor-like DNA-binding domains"/>
    <property type="match status" value="1"/>
</dbReference>
<dbReference type="SUPFAM" id="SSF47413">
    <property type="entry name" value="lambda repressor-like DNA-binding domains"/>
    <property type="match status" value="1"/>
</dbReference>
<keyword evidence="2" id="KW-0805">Transcription regulation</keyword>
<dbReference type="PROSITE" id="PS50932">
    <property type="entry name" value="HTH_LACI_2"/>
    <property type="match status" value="1"/>
</dbReference>
<proteinExistence type="predicted"/>
<dbReference type="RefSeq" id="WP_232107404.1">
    <property type="nucleotide sequence ID" value="NZ_CP036269.1"/>
</dbReference>
<dbReference type="CDD" id="cd06267">
    <property type="entry name" value="PBP1_LacI_sugar_binding-like"/>
    <property type="match status" value="1"/>
</dbReference>
<dbReference type="InterPro" id="IPR000843">
    <property type="entry name" value="HTH_LacI"/>
</dbReference>
<evidence type="ECO:0000256" key="4">
    <source>
        <dbReference type="ARBA" id="ARBA00023163"/>
    </source>
</evidence>
<organism evidence="6 7">
    <name type="scientific">Gimesia alba</name>
    <dbReference type="NCBI Taxonomy" id="2527973"/>
    <lineage>
        <taxon>Bacteria</taxon>
        <taxon>Pseudomonadati</taxon>
        <taxon>Planctomycetota</taxon>
        <taxon>Planctomycetia</taxon>
        <taxon>Planctomycetales</taxon>
        <taxon>Planctomycetaceae</taxon>
        <taxon>Gimesia</taxon>
    </lineage>
</organism>
<dbReference type="AlphaFoldDB" id="A0A517RDM3"/>
<accession>A0A517RDM3</accession>
<dbReference type="CDD" id="cd01392">
    <property type="entry name" value="HTH_LacI"/>
    <property type="match status" value="1"/>
</dbReference>
<evidence type="ECO:0000313" key="7">
    <source>
        <dbReference type="Proteomes" id="UP000317171"/>
    </source>
</evidence>
<sequence length="357" mass="39168" precursor="true">MPATVKDVAKVAEVSVGTVSRVLSGEPNVSAETARRVRAAVKQLGYSPLRKRRSASDDRRLLRKQIAILLMGMDRSLANLPSVASGIHGVESALSHAGANVLFADLPQMDRLPEILTSPKTHGLLIKAALQGKLIETADAKLINRMRQLPTVWFLGRPDGSDWGDAVESNDAEVGRLAAEYLLARGHQSIAILDPKPGHVTLGQRSASFIWHATQNGARVERVLGEKSNWSIPLQTVNNVELVDQLIRKLLKLRSKPTAVFCPADSITAMAYHCCARRQIQIGKDLSLISCNNELPLLRGLYPEVTTIDICAEQIGRQAVDQLIWRLQHPEAPLVTVSVQPRLVEGMSVVNLKRRKQ</sequence>
<dbReference type="GO" id="GO:0000976">
    <property type="term" value="F:transcription cis-regulatory region binding"/>
    <property type="evidence" value="ECO:0007669"/>
    <property type="project" value="TreeGrafter"/>
</dbReference>
<dbReference type="PANTHER" id="PTHR30146:SF148">
    <property type="entry name" value="HTH-TYPE TRANSCRIPTIONAL REPRESSOR PURR-RELATED"/>
    <property type="match status" value="1"/>
</dbReference>
<gene>
    <name evidence="6" type="primary">purR</name>
    <name evidence="6" type="ORF">Pan241w_20570</name>
</gene>
<keyword evidence="4" id="KW-0804">Transcription</keyword>
<dbReference type="InterPro" id="IPR010982">
    <property type="entry name" value="Lambda_DNA-bd_dom_sf"/>
</dbReference>
<dbReference type="Gene3D" id="3.40.50.2300">
    <property type="match status" value="2"/>
</dbReference>
<keyword evidence="3" id="KW-0238">DNA-binding</keyword>
<dbReference type="Pfam" id="PF13377">
    <property type="entry name" value="Peripla_BP_3"/>
    <property type="match status" value="1"/>
</dbReference>
<dbReference type="Pfam" id="PF00356">
    <property type="entry name" value="LacI"/>
    <property type="match status" value="1"/>
</dbReference>
<evidence type="ECO:0000256" key="1">
    <source>
        <dbReference type="ARBA" id="ARBA00022491"/>
    </source>
</evidence>
<dbReference type="InterPro" id="IPR046335">
    <property type="entry name" value="LacI/GalR-like_sensor"/>
</dbReference>
<dbReference type="Proteomes" id="UP000317171">
    <property type="component" value="Chromosome"/>
</dbReference>